<evidence type="ECO:0000256" key="1">
    <source>
        <dbReference type="SAM" id="MobiDB-lite"/>
    </source>
</evidence>
<dbReference type="AlphaFoldDB" id="A0A2H0KSA8"/>
<keyword evidence="2" id="KW-0472">Membrane</keyword>
<feature type="region of interest" description="Disordered" evidence="1">
    <location>
        <begin position="122"/>
        <end position="201"/>
    </location>
</feature>
<dbReference type="Proteomes" id="UP000229317">
    <property type="component" value="Unassembled WGS sequence"/>
</dbReference>
<evidence type="ECO:0000256" key="2">
    <source>
        <dbReference type="SAM" id="Phobius"/>
    </source>
</evidence>
<accession>A0A2H0KSA8</accession>
<keyword evidence="2" id="KW-0812">Transmembrane</keyword>
<evidence type="ECO:0000313" key="4">
    <source>
        <dbReference type="Proteomes" id="UP000229317"/>
    </source>
</evidence>
<protein>
    <submittedName>
        <fullName evidence="3">Uncharacterized protein</fullName>
    </submittedName>
</protein>
<reference evidence="3 4" key="1">
    <citation type="submission" date="2017-09" db="EMBL/GenBank/DDBJ databases">
        <title>Depth-based differentiation of microbial function through sediment-hosted aquifers and enrichment of novel symbionts in the deep terrestrial subsurface.</title>
        <authorList>
            <person name="Probst A.J."/>
            <person name="Ladd B."/>
            <person name="Jarett J.K."/>
            <person name="Geller-Mcgrath D.E."/>
            <person name="Sieber C.M."/>
            <person name="Emerson J.B."/>
            <person name="Anantharaman K."/>
            <person name="Thomas B.C."/>
            <person name="Malmstrom R."/>
            <person name="Stieglmeier M."/>
            <person name="Klingl A."/>
            <person name="Woyke T."/>
            <person name="Ryan C.M."/>
            <person name="Banfield J.F."/>
        </authorList>
    </citation>
    <scope>NUCLEOTIDE SEQUENCE [LARGE SCALE GENOMIC DNA]</scope>
    <source>
        <strain evidence="3">CG11_big_fil_rev_8_21_14_0_20_40_15</strain>
    </source>
</reference>
<feature type="transmembrane region" description="Helical" evidence="2">
    <location>
        <begin position="230"/>
        <end position="253"/>
    </location>
</feature>
<sequence>MEEEAKQNDRNQLVFSSLKVRTMQDDLKNVQAPAYLPLTPTSSPAQKQPEKKEFQKPAEEKKPSLDIESILNQARQTFEKKQYEETINLAEKIIQEKSTSWLLGFKAKRLLNQAKKEVEKQDKLAKEKIRKPQKIVSKILPEPPQYLPTQPPPQPPKTVLPATAPAPPVIKPLPPPAPPQVPRKQASQPQPVKPVQPTSIPQPKVSYEQQKVIYGQPLKTKPASKRHLRIGLIFGIPATILILGIFGFIYYYYFLNAPKPLCQEGQINSDCRCGEETKNTGFCCNSLWTDYNCSLTKVSVPLIQSIDQILTIDAQSANSDKIISDLKQTGQENFTETAKIIALKLQDSPPKYATLNDLISIFGISLPDNLKTNTEAFNLLLYAKPQNFSETDPAQETRLVLVLKQKDGSLAEQIMSGWEATMLQDMRPIILGQPSASATAGFISTTYNNGFFRYKNLPTKTATINYTIYQNLVILGTSKSSIFYVYDSTNRNFNAANP</sequence>
<name>A0A2H0KSA8_9BACT</name>
<proteinExistence type="predicted"/>
<gene>
    <name evidence="3" type="ORF">COV84_03405</name>
</gene>
<dbReference type="EMBL" id="PCVO01000049">
    <property type="protein sequence ID" value="PIQ75038.1"/>
    <property type="molecule type" value="Genomic_DNA"/>
</dbReference>
<keyword evidence="2" id="KW-1133">Transmembrane helix</keyword>
<feature type="compositionally biased region" description="Pro residues" evidence="1">
    <location>
        <begin position="141"/>
        <end position="181"/>
    </location>
</feature>
<feature type="region of interest" description="Disordered" evidence="1">
    <location>
        <begin position="31"/>
        <end position="67"/>
    </location>
</feature>
<feature type="compositionally biased region" description="Basic and acidic residues" evidence="1">
    <location>
        <begin position="48"/>
        <end position="65"/>
    </location>
</feature>
<evidence type="ECO:0000313" key="3">
    <source>
        <dbReference type="EMBL" id="PIQ75038.1"/>
    </source>
</evidence>
<comment type="caution">
    <text evidence="3">The sequence shown here is derived from an EMBL/GenBank/DDBJ whole genome shotgun (WGS) entry which is preliminary data.</text>
</comment>
<organism evidence="3 4">
    <name type="scientific">Candidatus Portnoybacteria bacterium CG11_big_fil_rev_8_21_14_0_20_40_15</name>
    <dbReference type="NCBI Taxonomy" id="1974817"/>
    <lineage>
        <taxon>Bacteria</taxon>
        <taxon>Candidatus Portnoyibacteriota</taxon>
    </lineage>
</organism>